<dbReference type="RefSeq" id="WP_133616620.1">
    <property type="nucleotide sequence ID" value="NZ_SNYA01000004.1"/>
</dbReference>
<dbReference type="Pfam" id="PF00075">
    <property type="entry name" value="RNase_H"/>
    <property type="match status" value="1"/>
</dbReference>
<name>A0A4R6RZK5_9MICO</name>
<dbReference type="Proteomes" id="UP000295601">
    <property type="component" value="Unassembled WGS sequence"/>
</dbReference>
<reference evidence="2 3" key="1">
    <citation type="submission" date="2019-03" db="EMBL/GenBank/DDBJ databases">
        <title>Genomic analyses of the natural microbiome of Caenorhabditis elegans.</title>
        <authorList>
            <person name="Samuel B."/>
        </authorList>
    </citation>
    <scope>NUCLEOTIDE SEQUENCE [LARGE SCALE GENOMIC DNA]</scope>
    <source>
        <strain evidence="2 3">JUb18</strain>
    </source>
</reference>
<proteinExistence type="predicted"/>
<dbReference type="InterPro" id="IPR012337">
    <property type="entry name" value="RNaseH-like_sf"/>
</dbReference>
<dbReference type="EMBL" id="SNYA01000004">
    <property type="protein sequence ID" value="TDP92393.1"/>
    <property type="molecule type" value="Genomic_DNA"/>
</dbReference>
<dbReference type="SUPFAM" id="SSF53098">
    <property type="entry name" value="Ribonuclease H-like"/>
    <property type="match status" value="1"/>
</dbReference>
<comment type="caution">
    <text evidence="2">The sequence shown here is derived from an EMBL/GenBank/DDBJ whole genome shotgun (WGS) entry which is preliminary data.</text>
</comment>
<feature type="domain" description="RNase H type-1" evidence="1">
    <location>
        <begin position="145"/>
        <end position="268"/>
    </location>
</feature>
<dbReference type="InterPro" id="IPR036397">
    <property type="entry name" value="RNaseH_sf"/>
</dbReference>
<dbReference type="GO" id="GO:0004523">
    <property type="term" value="F:RNA-DNA hybrid ribonuclease activity"/>
    <property type="evidence" value="ECO:0007669"/>
    <property type="project" value="InterPro"/>
</dbReference>
<dbReference type="Gene3D" id="3.30.420.10">
    <property type="entry name" value="Ribonuclease H-like superfamily/Ribonuclease H"/>
    <property type="match status" value="1"/>
</dbReference>
<keyword evidence="3" id="KW-1185">Reference proteome</keyword>
<sequence length="311" mass="33532">MTLLAVPSPPRAKLVPAHLAHDVGRQTDVLVWTKRTFPGMLWSVAVDEPGAGLRLLGAGQERGHKPALEQVNRVLRGIQVKDAVLHMQGAGLSPSISNANRLSYSSLHLPHGARARDPYEAGDYRPELLEFAEKSCPGMITGSNIRIATDGSVSHFSGHAGFGWISSQGQFGVGVLGVNHDIVNAELAAIDNAMSRVRGASGVVQVDSASAISMIEQRLHMDRRPAFTKSQSARLNSLDRSPIRGMRIEKVKAHSGHILNEGADRISRLARRSSEDGIDTRTMWEIAAGVRDDIMDQLAQQRGGVTAHSSN</sequence>
<evidence type="ECO:0000259" key="1">
    <source>
        <dbReference type="Pfam" id="PF00075"/>
    </source>
</evidence>
<evidence type="ECO:0000313" key="2">
    <source>
        <dbReference type="EMBL" id="TDP92393.1"/>
    </source>
</evidence>
<protein>
    <submittedName>
        <fullName evidence="2">Ribonuclease HI</fullName>
    </submittedName>
</protein>
<dbReference type="AlphaFoldDB" id="A0A4R6RZK5"/>
<dbReference type="GO" id="GO:0003676">
    <property type="term" value="F:nucleic acid binding"/>
    <property type="evidence" value="ECO:0007669"/>
    <property type="project" value="InterPro"/>
</dbReference>
<accession>A0A4R6RZK5</accession>
<gene>
    <name evidence="2" type="ORF">EDF62_1600</name>
</gene>
<dbReference type="OrthoDB" id="4923321at2"/>
<evidence type="ECO:0000313" key="3">
    <source>
        <dbReference type="Proteomes" id="UP000295601"/>
    </source>
</evidence>
<dbReference type="InterPro" id="IPR002156">
    <property type="entry name" value="RNaseH_domain"/>
</dbReference>
<organism evidence="2 3">
    <name type="scientific">Leucobacter luti</name>
    <dbReference type="NCBI Taxonomy" id="340320"/>
    <lineage>
        <taxon>Bacteria</taxon>
        <taxon>Bacillati</taxon>
        <taxon>Actinomycetota</taxon>
        <taxon>Actinomycetes</taxon>
        <taxon>Micrococcales</taxon>
        <taxon>Microbacteriaceae</taxon>
        <taxon>Leucobacter</taxon>
    </lineage>
</organism>